<dbReference type="GO" id="GO:0000160">
    <property type="term" value="P:phosphorelay signal transduction system"/>
    <property type="evidence" value="ECO:0007669"/>
    <property type="project" value="InterPro"/>
</dbReference>
<keyword evidence="13" id="KW-0597">Phosphoprotein</keyword>
<comment type="caution">
    <text evidence="15">The sequence shown here is derived from an EMBL/GenBank/DDBJ whole genome shotgun (WGS) entry which is preliminary data.</text>
</comment>
<feature type="non-terminal residue" evidence="15">
    <location>
        <position position="286"/>
    </location>
</feature>
<evidence type="ECO:0000256" key="6">
    <source>
        <dbReference type="ARBA" id="ARBA00022741"/>
    </source>
</evidence>
<dbReference type="PROSITE" id="PS00794">
    <property type="entry name" value="HPPK"/>
    <property type="match status" value="1"/>
</dbReference>
<evidence type="ECO:0000256" key="12">
    <source>
        <dbReference type="ARBA" id="ARBA00033413"/>
    </source>
</evidence>
<sequence>MHTIYLLLGSNLGDRLDYLRRGRSLIEREIGKIKESSAIYQTASWGNTDLADFLNQAVCVETELPADDLLLTIHAIEKSLGRERVLKWGARTLDIDILFYDDLVISQPDLTIPHPLLQERRFVLTPLAEIAPGMRHPVLETSIQDLLATLQDELYVERYNNTIMSKETNNNFEVDMSYLNDIADGNAEFIIDMIDIFIEQTPVYFEQLATAIKEKDWTATAAVAHKIKPTLAFIGVEAARQRMAEIERKARDLDHPEEIEEQFNYLNNVFDRLYDDLRKIRTELGS</sequence>
<protein>
    <recommendedName>
        <fullName evidence="4">2-amino-4-hydroxy-6-hydroxymethyldihydropteridine pyrophosphokinase</fullName>
        <ecNumber evidence="3">2.7.6.3</ecNumber>
    </recommendedName>
    <alternativeName>
        <fullName evidence="11">6-hydroxymethyl-7,8-dihydropterin pyrophosphokinase</fullName>
    </alternativeName>
    <alternativeName>
        <fullName evidence="12">7,8-dihydro-6-hydroxymethylpterin-pyrophosphokinase</fullName>
    </alternativeName>
</protein>
<name>A0A2U2PEA8_9SPHI</name>
<evidence type="ECO:0000256" key="4">
    <source>
        <dbReference type="ARBA" id="ARBA00016218"/>
    </source>
</evidence>
<comment type="function">
    <text evidence="10">Catalyzes the transfer of pyrophosphate from adenosine triphosphate (ATP) to 6-hydroxymethyl-7,8-dihydropterin, an enzymatic step in folate biosynthesis pathway.</text>
</comment>
<comment type="pathway">
    <text evidence="1">Cofactor biosynthesis; tetrahydrofolate biosynthesis; 2-amino-4-hydroxy-6-hydroxymethyl-7,8-dihydropteridine diphosphate from 7,8-dihydroneopterin triphosphate: step 4/4.</text>
</comment>
<keyword evidence="7 15" id="KW-0418">Kinase</keyword>
<evidence type="ECO:0000256" key="7">
    <source>
        <dbReference type="ARBA" id="ARBA00022777"/>
    </source>
</evidence>
<keyword evidence="6" id="KW-0547">Nucleotide-binding</keyword>
<evidence type="ECO:0000256" key="13">
    <source>
        <dbReference type="PROSITE-ProRule" id="PRU00110"/>
    </source>
</evidence>
<dbReference type="PANTHER" id="PTHR43071:SF1">
    <property type="entry name" value="2-AMINO-4-HYDROXY-6-HYDROXYMETHYLDIHYDROPTERIDINE PYROPHOSPHOKINASE"/>
    <property type="match status" value="1"/>
</dbReference>
<evidence type="ECO:0000256" key="5">
    <source>
        <dbReference type="ARBA" id="ARBA00022679"/>
    </source>
</evidence>
<keyword evidence="16" id="KW-1185">Reference proteome</keyword>
<evidence type="ECO:0000256" key="8">
    <source>
        <dbReference type="ARBA" id="ARBA00022840"/>
    </source>
</evidence>
<accession>A0A2U2PEA8</accession>
<dbReference type="InterPro" id="IPR008207">
    <property type="entry name" value="Sig_transdc_His_kin_Hpt_dom"/>
</dbReference>
<organism evidence="15 16">
    <name type="scientific">Pararcticibacter amylolyticus</name>
    <dbReference type="NCBI Taxonomy" id="2173175"/>
    <lineage>
        <taxon>Bacteria</taxon>
        <taxon>Pseudomonadati</taxon>
        <taxon>Bacteroidota</taxon>
        <taxon>Sphingobacteriia</taxon>
        <taxon>Sphingobacteriales</taxon>
        <taxon>Sphingobacteriaceae</taxon>
        <taxon>Pararcticibacter</taxon>
    </lineage>
</organism>
<evidence type="ECO:0000256" key="10">
    <source>
        <dbReference type="ARBA" id="ARBA00029409"/>
    </source>
</evidence>
<evidence type="ECO:0000256" key="11">
    <source>
        <dbReference type="ARBA" id="ARBA00029766"/>
    </source>
</evidence>
<keyword evidence="8" id="KW-0067">ATP-binding</keyword>
<dbReference type="UniPathway" id="UPA00077">
    <property type="reaction ID" value="UER00155"/>
</dbReference>
<dbReference type="CDD" id="cd00483">
    <property type="entry name" value="HPPK"/>
    <property type="match status" value="1"/>
</dbReference>
<dbReference type="NCBIfam" id="TIGR01498">
    <property type="entry name" value="folK"/>
    <property type="match status" value="1"/>
</dbReference>
<dbReference type="Pfam" id="PF01627">
    <property type="entry name" value="Hpt"/>
    <property type="match status" value="1"/>
</dbReference>
<dbReference type="Gene3D" id="3.30.70.560">
    <property type="entry name" value="7,8-Dihydro-6-hydroxymethylpterin-pyrophosphokinase HPPK"/>
    <property type="match status" value="1"/>
</dbReference>
<dbReference type="Gene3D" id="1.20.120.160">
    <property type="entry name" value="HPT domain"/>
    <property type="match status" value="1"/>
</dbReference>
<dbReference type="AlphaFoldDB" id="A0A2U2PEA8"/>
<evidence type="ECO:0000256" key="1">
    <source>
        <dbReference type="ARBA" id="ARBA00005051"/>
    </source>
</evidence>
<gene>
    <name evidence="15" type="primary">folK</name>
    <name evidence="15" type="ORF">DDR33_15040</name>
</gene>
<keyword evidence="5" id="KW-0808">Transferase</keyword>
<dbReference type="GO" id="GO:0046656">
    <property type="term" value="P:folic acid biosynthetic process"/>
    <property type="evidence" value="ECO:0007669"/>
    <property type="project" value="UniProtKB-KW"/>
</dbReference>
<dbReference type="InterPro" id="IPR035907">
    <property type="entry name" value="Hppk_sf"/>
</dbReference>
<keyword evidence="9" id="KW-0289">Folate biosynthesis</keyword>
<dbReference type="SUPFAM" id="SSF47226">
    <property type="entry name" value="Histidine-containing phosphotransfer domain, HPT domain"/>
    <property type="match status" value="1"/>
</dbReference>
<evidence type="ECO:0000256" key="2">
    <source>
        <dbReference type="ARBA" id="ARBA00005810"/>
    </source>
</evidence>
<dbReference type="Pfam" id="PF01288">
    <property type="entry name" value="HPPK"/>
    <property type="match status" value="1"/>
</dbReference>
<dbReference type="PANTHER" id="PTHR43071">
    <property type="entry name" value="2-AMINO-4-HYDROXY-6-HYDROXYMETHYLDIHYDROPTERIDINE PYROPHOSPHOKINASE"/>
    <property type="match status" value="1"/>
</dbReference>
<reference evidence="15 16" key="1">
    <citation type="submission" date="2018-04" db="EMBL/GenBank/DDBJ databases">
        <title>Pedobacter chongqingensis sp. nov., isolated from a rottenly hemp rope.</title>
        <authorList>
            <person name="Cai Y."/>
        </authorList>
    </citation>
    <scope>NUCLEOTIDE SEQUENCE [LARGE SCALE GENOMIC DNA]</scope>
    <source>
        <strain evidence="15 16">FJ4-8</strain>
    </source>
</reference>
<comment type="similarity">
    <text evidence="2">Belongs to the HPPK family.</text>
</comment>
<dbReference type="Proteomes" id="UP000245647">
    <property type="component" value="Unassembled WGS sequence"/>
</dbReference>
<dbReference type="GO" id="GO:0005524">
    <property type="term" value="F:ATP binding"/>
    <property type="evidence" value="ECO:0007669"/>
    <property type="project" value="UniProtKB-KW"/>
</dbReference>
<feature type="modified residue" description="Phosphohistidine" evidence="13">
    <location>
        <position position="225"/>
    </location>
</feature>
<dbReference type="GO" id="GO:0046654">
    <property type="term" value="P:tetrahydrofolate biosynthetic process"/>
    <property type="evidence" value="ECO:0007669"/>
    <property type="project" value="UniProtKB-UniPathway"/>
</dbReference>
<dbReference type="EC" id="2.7.6.3" evidence="3"/>
<proteinExistence type="inferred from homology"/>
<dbReference type="InterPro" id="IPR036641">
    <property type="entry name" value="HPT_dom_sf"/>
</dbReference>
<dbReference type="RefSeq" id="WP_109416630.1">
    <property type="nucleotide sequence ID" value="NZ_QEAS01000012.1"/>
</dbReference>
<dbReference type="PROSITE" id="PS50894">
    <property type="entry name" value="HPT"/>
    <property type="match status" value="1"/>
</dbReference>
<evidence type="ECO:0000313" key="16">
    <source>
        <dbReference type="Proteomes" id="UP000245647"/>
    </source>
</evidence>
<dbReference type="GO" id="GO:0003848">
    <property type="term" value="F:2-amino-4-hydroxy-6-hydroxymethyldihydropteridine diphosphokinase activity"/>
    <property type="evidence" value="ECO:0007669"/>
    <property type="project" value="UniProtKB-EC"/>
</dbReference>
<evidence type="ECO:0000313" key="15">
    <source>
        <dbReference type="EMBL" id="PWG79731.1"/>
    </source>
</evidence>
<evidence type="ECO:0000256" key="9">
    <source>
        <dbReference type="ARBA" id="ARBA00022909"/>
    </source>
</evidence>
<evidence type="ECO:0000256" key="3">
    <source>
        <dbReference type="ARBA" id="ARBA00013253"/>
    </source>
</evidence>
<dbReference type="EMBL" id="QEAS01000012">
    <property type="protein sequence ID" value="PWG79731.1"/>
    <property type="molecule type" value="Genomic_DNA"/>
</dbReference>
<evidence type="ECO:0000259" key="14">
    <source>
        <dbReference type="PROSITE" id="PS50894"/>
    </source>
</evidence>
<dbReference type="SUPFAM" id="SSF55083">
    <property type="entry name" value="6-hydroxymethyl-7,8-dihydropterin pyrophosphokinase, HPPK"/>
    <property type="match status" value="1"/>
</dbReference>
<dbReference type="InterPro" id="IPR000550">
    <property type="entry name" value="Hppk"/>
</dbReference>
<dbReference type="OrthoDB" id="9808041at2"/>
<feature type="domain" description="HPt" evidence="14">
    <location>
        <begin position="186"/>
        <end position="286"/>
    </location>
</feature>
<dbReference type="GO" id="GO:0004672">
    <property type="term" value="F:protein kinase activity"/>
    <property type="evidence" value="ECO:0007669"/>
    <property type="project" value="UniProtKB-ARBA"/>
</dbReference>